<reference evidence="1 2" key="1">
    <citation type="submission" date="2023-12" db="EMBL/GenBank/DDBJ databases">
        <authorList>
            <person name="Menendez E."/>
            <person name="Kaur S."/>
            <person name="Flores-Felix J.D."/>
            <person name="diCenzo G.C."/>
            <person name="Peix A."/>
            <person name="Velazquez E."/>
        </authorList>
    </citation>
    <scope>NUCLEOTIDE SEQUENCE [LARGE SCALE GENOMIC DNA]</scope>
    <source>
        <strain evidence="1 2">CIP 108029</strain>
        <plasmid evidence="1 2">pRinCIP108029b</plasmid>
    </source>
</reference>
<evidence type="ECO:0000313" key="2">
    <source>
        <dbReference type="Proteomes" id="UP001322785"/>
    </source>
</evidence>
<evidence type="ECO:0000313" key="1">
    <source>
        <dbReference type="EMBL" id="WRW39812.1"/>
    </source>
</evidence>
<keyword evidence="2" id="KW-1185">Reference proteome</keyword>
<geneLocation type="plasmid" evidence="1 2">
    <name>pRinCIP108029b</name>
</geneLocation>
<dbReference type="RefSeq" id="WP_246288859.1">
    <property type="nucleotide sequence ID" value="NZ_BSOQ01000002.1"/>
</dbReference>
<evidence type="ECO:0008006" key="3">
    <source>
        <dbReference type="Google" id="ProtNLM"/>
    </source>
</evidence>
<proteinExistence type="predicted"/>
<dbReference type="Proteomes" id="UP001322785">
    <property type="component" value="Plasmid pRinCIP108029b"/>
</dbReference>
<organism evidence="1 2">
    <name type="scientific">Rhizobium indigoferae</name>
    <dbReference type="NCBI Taxonomy" id="158891"/>
    <lineage>
        <taxon>Bacteria</taxon>
        <taxon>Pseudomonadati</taxon>
        <taxon>Pseudomonadota</taxon>
        <taxon>Alphaproteobacteria</taxon>
        <taxon>Hyphomicrobiales</taxon>
        <taxon>Rhizobiaceae</taxon>
        <taxon>Rhizobium/Agrobacterium group</taxon>
        <taxon>Rhizobium</taxon>
    </lineage>
</organism>
<keyword evidence="1" id="KW-0614">Plasmid</keyword>
<accession>A0ABZ1DWQ6</accession>
<protein>
    <recommendedName>
        <fullName evidence="3">DUF982 domain-containing protein</fullName>
    </recommendedName>
</protein>
<sequence length="84" mass="9244">MSLRLSVNNLQFKEPKSCKMLKGHDEWIAGKLDPADLIENARTIVIAAEHWRHADELVPSVRLSKCADLLVRARGAIPGAGSLN</sequence>
<name>A0ABZ1DWQ6_9HYPH</name>
<dbReference type="EMBL" id="CP140636">
    <property type="protein sequence ID" value="WRW39812.1"/>
    <property type="molecule type" value="Genomic_DNA"/>
</dbReference>
<gene>
    <name evidence="1" type="ORF">U5G49_005166</name>
</gene>